<dbReference type="InterPro" id="IPR035959">
    <property type="entry name" value="RutC-like_sf"/>
</dbReference>
<evidence type="ECO:0000313" key="2">
    <source>
        <dbReference type="Proteomes" id="UP000266273"/>
    </source>
</evidence>
<dbReference type="SUPFAM" id="SSF55298">
    <property type="entry name" value="YjgF-like"/>
    <property type="match status" value="1"/>
</dbReference>
<dbReference type="EMBL" id="QXDF01000001">
    <property type="protein sequence ID" value="RIA55951.1"/>
    <property type="molecule type" value="Genomic_DNA"/>
</dbReference>
<gene>
    <name evidence="1" type="ORF">BXY53_1038</name>
</gene>
<dbReference type="PANTHER" id="PTHR11803">
    <property type="entry name" value="2-IMINOBUTANOATE/2-IMINOPROPANOATE DEAMINASE RIDA"/>
    <property type="match status" value="1"/>
</dbReference>
<dbReference type="Gene3D" id="3.30.1330.40">
    <property type="entry name" value="RutC-like"/>
    <property type="match status" value="1"/>
</dbReference>
<comment type="caution">
    <text evidence="1">The sequence shown here is derived from an EMBL/GenBank/DDBJ whole genome shotgun (WGS) entry which is preliminary data.</text>
</comment>
<dbReference type="GO" id="GO:0005829">
    <property type="term" value="C:cytosol"/>
    <property type="evidence" value="ECO:0007669"/>
    <property type="project" value="TreeGrafter"/>
</dbReference>
<protein>
    <submittedName>
        <fullName evidence="1">Reactive intermediate/imine deaminase</fullName>
    </submittedName>
</protein>
<dbReference type="GO" id="GO:0019239">
    <property type="term" value="F:deaminase activity"/>
    <property type="evidence" value="ECO:0007669"/>
    <property type="project" value="TreeGrafter"/>
</dbReference>
<dbReference type="Proteomes" id="UP000266273">
    <property type="component" value="Unassembled WGS sequence"/>
</dbReference>
<accession>A0A397QCH3</accession>
<dbReference type="RefSeq" id="WP_119060792.1">
    <property type="nucleotide sequence ID" value="NZ_QXDF01000001.1"/>
</dbReference>
<sequence length="134" mass="15301">MTKQHYHVPTAAPAPPTAWYSHCVKVGNWLYVTGQIPADPDNPDAPLPADIAEQTELSFRNLERILTHVGYDLTDTVFARVYLTDFERDYPRFNEVYRRYYPDDATLPGRTTVGVSKLARDALVEIDLVLYREG</sequence>
<proteinExistence type="predicted"/>
<dbReference type="Pfam" id="PF01042">
    <property type="entry name" value="Ribonuc_L-PSP"/>
    <property type="match status" value="1"/>
</dbReference>
<dbReference type="CDD" id="cd00448">
    <property type="entry name" value="YjgF_YER057c_UK114_family"/>
    <property type="match status" value="1"/>
</dbReference>
<evidence type="ECO:0000313" key="1">
    <source>
        <dbReference type="EMBL" id="RIA55951.1"/>
    </source>
</evidence>
<reference evidence="1 2" key="1">
    <citation type="submission" date="2018-08" db="EMBL/GenBank/DDBJ databases">
        <title>Genomic Encyclopedia of Archaeal and Bacterial Type Strains, Phase II (KMG-II): from individual species to whole genera.</title>
        <authorList>
            <person name="Goeker M."/>
        </authorList>
    </citation>
    <scope>NUCLEOTIDE SEQUENCE [LARGE SCALE GENOMIC DNA]</scope>
    <source>
        <strain evidence="1 2">DSM 5002</strain>
    </source>
</reference>
<dbReference type="InterPro" id="IPR006175">
    <property type="entry name" value="YjgF/YER057c/UK114"/>
</dbReference>
<keyword evidence="2" id="KW-1185">Reference proteome</keyword>
<dbReference type="PANTHER" id="PTHR11803:SF39">
    <property type="entry name" value="2-IMINOBUTANOATE_2-IMINOPROPANOATE DEAMINASE"/>
    <property type="match status" value="1"/>
</dbReference>
<organism evidence="1 2">
    <name type="scientific">Dichotomicrobium thermohalophilum</name>
    <dbReference type="NCBI Taxonomy" id="933063"/>
    <lineage>
        <taxon>Bacteria</taxon>
        <taxon>Pseudomonadati</taxon>
        <taxon>Pseudomonadota</taxon>
        <taxon>Alphaproteobacteria</taxon>
        <taxon>Hyphomicrobiales</taxon>
        <taxon>Hyphomicrobiaceae</taxon>
        <taxon>Dichotomicrobium</taxon>
    </lineage>
</organism>
<dbReference type="AlphaFoldDB" id="A0A397QCH3"/>
<name>A0A397QCH3_9HYPH</name>
<dbReference type="OrthoDB" id="583118at2"/>